<dbReference type="eggNOG" id="COG0656">
    <property type="taxonomic scope" value="Bacteria"/>
</dbReference>
<sequence>MHAVLLHRPRTIARMRTLPLPTGGEMPVLGLGTWRMGEVASRRAAEVAAVREAIVLGYRLIDTAEMYGEGGAETVLGQSIGESLRAGDVRRDELFIVSKVYPHNASRRGTREACVRSLKRLGLDAIDLYLLHWRGSHPLSETVEAMHALVANGRIGHWGVSNFDTDDMEELDGVIGDGPGCAANQVYLSLGERGPEFDLLPWLRERGMPLMAYSPIDQGALAEDHGLSELAERLGVTAAQLALAAVIARPGVVAIPKAVRSAHLKENLAAAELKLDAATLAELDRLHPPPRRKMPLAMI</sequence>
<dbReference type="InterPro" id="IPR023210">
    <property type="entry name" value="NADP_OxRdtase_dom"/>
</dbReference>
<dbReference type="PANTHER" id="PTHR43638">
    <property type="entry name" value="OXIDOREDUCTASE, ALDO/KETO REDUCTASE FAMILY PROTEIN"/>
    <property type="match status" value="1"/>
</dbReference>
<feature type="site" description="Lowers pKa of active site Tyr" evidence="3">
    <location>
        <position position="99"/>
    </location>
</feature>
<dbReference type="KEGG" id="vpe:Varpa_4563"/>
<dbReference type="GO" id="GO:0016491">
    <property type="term" value="F:oxidoreductase activity"/>
    <property type="evidence" value="ECO:0007669"/>
    <property type="project" value="InterPro"/>
</dbReference>
<reference evidence="6" key="1">
    <citation type="submission" date="2010-12" db="EMBL/GenBank/DDBJ databases">
        <title>Complete sequence of Variovorax paradoxus EPS.</title>
        <authorList>
            <consortium name="US DOE Joint Genome Institute"/>
            <person name="Lucas S."/>
            <person name="Copeland A."/>
            <person name="Lapidus A."/>
            <person name="Cheng J.-F."/>
            <person name="Goodwin L."/>
            <person name="Pitluck S."/>
            <person name="Teshima H."/>
            <person name="Detter J.C."/>
            <person name="Han C."/>
            <person name="Tapia R."/>
            <person name="Land M."/>
            <person name="Hauser L."/>
            <person name="Kyrpides N."/>
            <person name="Ivanova N."/>
            <person name="Ovchinnikova G."/>
            <person name="Orwin P."/>
            <person name="Han J.-I.G."/>
            <person name="Woyke T."/>
        </authorList>
    </citation>
    <scope>NUCLEOTIDE SEQUENCE [LARGE SCALE GENOMIC DNA]</scope>
    <source>
        <strain evidence="6">EPS</strain>
    </source>
</reference>
<dbReference type="Pfam" id="PF00248">
    <property type="entry name" value="Aldo_ket_red"/>
    <property type="match status" value="1"/>
</dbReference>
<protein>
    <submittedName>
        <fullName evidence="5">Aldo/keto reductase</fullName>
    </submittedName>
</protein>
<dbReference type="PIRSF" id="PIRSF000097">
    <property type="entry name" value="AKR"/>
    <property type="match status" value="1"/>
</dbReference>
<evidence type="ECO:0000256" key="1">
    <source>
        <dbReference type="PIRSR" id="PIRSR000097-1"/>
    </source>
</evidence>
<name>E6UVD4_VARPE</name>
<dbReference type="InterPro" id="IPR036812">
    <property type="entry name" value="NAD(P)_OxRdtase_dom_sf"/>
</dbReference>
<evidence type="ECO:0000313" key="5">
    <source>
        <dbReference type="EMBL" id="ADU38728.1"/>
    </source>
</evidence>
<dbReference type="InterPro" id="IPR020471">
    <property type="entry name" value="AKR"/>
</dbReference>
<dbReference type="EMBL" id="CP002417">
    <property type="protein sequence ID" value="ADU38728.1"/>
    <property type="molecule type" value="Genomic_DNA"/>
</dbReference>
<dbReference type="SUPFAM" id="SSF51430">
    <property type="entry name" value="NAD(P)-linked oxidoreductase"/>
    <property type="match status" value="1"/>
</dbReference>
<evidence type="ECO:0000313" key="6">
    <source>
        <dbReference type="Proteomes" id="UP000008917"/>
    </source>
</evidence>
<dbReference type="AlphaFoldDB" id="E6UVD4"/>
<gene>
    <name evidence="5" type="ordered locus">Varpa_4563</name>
</gene>
<accession>E6UVD4</accession>
<feature type="active site" description="Proton donor" evidence="1">
    <location>
        <position position="67"/>
    </location>
</feature>
<organism evidence="5 6">
    <name type="scientific">Variovorax paradoxus (strain EPS)</name>
    <dbReference type="NCBI Taxonomy" id="595537"/>
    <lineage>
        <taxon>Bacteria</taxon>
        <taxon>Pseudomonadati</taxon>
        <taxon>Pseudomonadota</taxon>
        <taxon>Betaproteobacteria</taxon>
        <taxon>Burkholderiales</taxon>
        <taxon>Comamonadaceae</taxon>
        <taxon>Variovorax</taxon>
    </lineage>
</organism>
<feature type="domain" description="NADP-dependent oxidoreductase" evidence="4">
    <location>
        <begin position="29"/>
        <end position="286"/>
    </location>
</feature>
<evidence type="ECO:0000256" key="2">
    <source>
        <dbReference type="PIRSR" id="PIRSR000097-2"/>
    </source>
</evidence>
<dbReference type="PANTHER" id="PTHR43638:SF3">
    <property type="entry name" value="ALDEHYDE REDUCTASE"/>
    <property type="match status" value="1"/>
</dbReference>
<feature type="binding site" evidence="2">
    <location>
        <position position="132"/>
    </location>
    <ligand>
        <name>substrate</name>
    </ligand>
</feature>
<evidence type="ECO:0000259" key="4">
    <source>
        <dbReference type="Pfam" id="PF00248"/>
    </source>
</evidence>
<evidence type="ECO:0000256" key="3">
    <source>
        <dbReference type="PIRSR" id="PIRSR000097-3"/>
    </source>
</evidence>
<dbReference type="Gene3D" id="3.20.20.100">
    <property type="entry name" value="NADP-dependent oxidoreductase domain"/>
    <property type="match status" value="1"/>
</dbReference>
<reference evidence="5 6" key="2">
    <citation type="journal article" date="2013" name="Genome Announc.">
        <title>Genome of the Root-Associated Plant Growth-Promoting Bacterium Variovorax paradoxus Strain EPS.</title>
        <authorList>
            <person name="Han J.I."/>
            <person name="Spain J.C."/>
            <person name="Leadbetter J.R."/>
            <person name="Ovchinnikova G."/>
            <person name="Goodwin L.A."/>
            <person name="Han C.S."/>
            <person name="Woyke T."/>
            <person name="Davenport K.W."/>
            <person name="Orwin P.M."/>
        </authorList>
    </citation>
    <scope>NUCLEOTIDE SEQUENCE [LARGE SCALE GENOMIC DNA]</scope>
    <source>
        <strain evidence="5 6">EPS</strain>
    </source>
</reference>
<dbReference type="Proteomes" id="UP000008917">
    <property type="component" value="Chromosome"/>
</dbReference>
<dbReference type="PRINTS" id="PR00069">
    <property type="entry name" value="ALDKETRDTASE"/>
</dbReference>
<dbReference type="HOGENOM" id="CLU_023205_2_3_4"/>
<proteinExistence type="predicted"/>
<dbReference type="STRING" id="595537.Varpa_4563"/>